<proteinExistence type="predicted"/>
<dbReference type="AlphaFoldDB" id="A0A1I4ITM8"/>
<name>A0A1I4ITM8_9RHOB</name>
<dbReference type="EMBL" id="FOTF01000029">
    <property type="protein sequence ID" value="SFL57116.1"/>
    <property type="molecule type" value="Genomic_DNA"/>
</dbReference>
<dbReference type="Pfam" id="PF09489">
    <property type="entry name" value="CbtB"/>
    <property type="match status" value="1"/>
</dbReference>
<dbReference type="OrthoDB" id="9813304at2"/>
<keyword evidence="1" id="KW-0812">Transmembrane</keyword>
<feature type="transmembrane region" description="Helical" evidence="1">
    <location>
        <begin position="17"/>
        <end position="40"/>
    </location>
</feature>
<accession>A0A1I4ITM8</accession>
<dbReference type="RefSeq" id="WP_090191482.1">
    <property type="nucleotide sequence ID" value="NZ_FOTF01000029.1"/>
</dbReference>
<sequence>MTTLVQSQSRDASGTRAIFMALTFGLALIASVGFASAGAIHDAAHDVRHATGFPCH</sequence>
<keyword evidence="1" id="KW-0472">Membrane</keyword>
<organism evidence="2 3">
    <name type="scientific">Loktanella salsilacus</name>
    <dbReference type="NCBI Taxonomy" id="195913"/>
    <lineage>
        <taxon>Bacteria</taxon>
        <taxon>Pseudomonadati</taxon>
        <taxon>Pseudomonadota</taxon>
        <taxon>Alphaproteobacteria</taxon>
        <taxon>Rhodobacterales</taxon>
        <taxon>Roseobacteraceae</taxon>
        <taxon>Loktanella</taxon>
    </lineage>
</organism>
<dbReference type="InterPro" id="IPR012667">
    <property type="entry name" value="CbtB_put"/>
</dbReference>
<dbReference type="STRING" id="195913.SAMN04488004_1293"/>
<reference evidence="2 3" key="1">
    <citation type="submission" date="2016-10" db="EMBL/GenBank/DDBJ databases">
        <authorList>
            <person name="de Groot N.N."/>
        </authorList>
    </citation>
    <scope>NUCLEOTIDE SEQUENCE [LARGE SCALE GENOMIC DNA]</scope>
    <source>
        <strain evidence="2 3">DSM 16199</strain>
    </source>
</reference>
<dbReference type="Proteomes" id="UP000199550">
    <property type="component" value="Unassembled WGS sequence"/>
</dbReference>
<keyword evidence="3" id="KW-1185">Reference proteome</keyword>
<protein>
    <submittedName>
        <fullName evidence="2">Cobalt transporter subunit CbtB</fullName>
    </submittedName>
</protein>
<evidence type="ECO:0000313" key="2">
    <source>
        <dbReference type="EMBL" id="SFL57116.1"/>
    </source>
</evidence>
<evidence type="ECO:0000313" key="3">
    <source>
        <dbReference type="Proteomes" id="UP000199550"/>
    </source>
</evidence>
<gene>
    <name evidence="2" type="ORF">SAMN04488004_1293</name>
</gene>
<keyword evidence="1" id="KW-1133">Transmembrane helix</keyword>
<evidence type="ECO:0000256" key="1">
    <source>
        <dbReference type="SAM" id="Phobius"/>
    </source>
</evidence>